<reference evidence="1" key="1">
    <citation type="journal article" date="2023" name="Genome Biol. Evol.">
        <title>Long-read-based Genome Assembly of Drosophila gunungcola Reveals Fewer Chemosensory Genes in Flower-breeding Species.</title>
        <authorList>
            <person name="Negi A."/>
            <person name="Liao B.Y."/>
            <person name="Yeh S.D."/>
        </authorList>
    </citation>
    <scope>NUCLEOTIDE SEQUENCE</scope>
    <source>
        <strain evidence="1">Sukarami</strain>
    </source>
</reference>
<gene>
    <name evidence="1" type="ORF">M5D96_004305</name>
</gene>
<organism evidence="1 2">
    <name type="scientific">Drosophila gunungcola</name>
    <name type="common">fruit fly</name>
    <dbReference type="NCBI Taxonomy" id="103775"/>
    <lineage>
        <taxon>Eukaryota</taxon>
        <taxon>Metazoa</taxon>
        <taxon>Ecdysozoa</taxon>
        <taxon>Arthropoda</taxon>
        <taxon>Hexapoda</taxon>
        <taxon>Insecta</taxon>
        <taxon>Pterygota</taxon>
        <taxon>Neoptera</taxon>
        <taxon>Endopterygota</taxon>
        <taxon>Diptera</taxon>
        <taxon>Brachycera</taxon>
        <taxon>Muscomorpha</taxon>
        <taxon>Ephydroidea</taxon>
        <taxon>Drosophilidae</taxon>
        <taxon>Drosophila</taxon>
        <taxon>Sophophora</taxon>
    </lineage>
</organism>
<keyword evidence="2" id="KW-1185">Reference proteome</keyword>
<proteinExistence type="predicted"/>
<evidence type="ECO:0000313" key="2">
    <source>
        <dbReference type="Proteomes" id="UP001059596"/>
    </source>
</evidence>
<name>A0A9Q0BSX3_9MUSC</name>
<comment type="caution">
    <text evidence="1">The sequence shown here is derived from an EMBL/GenBank/DDBJ whole genome shotgun (WGS) entry which is preliminary data.</text>
</comment>
<dbReference type="Proteomes" id="UP001059596">
    <property type="component" value="Unassembled WGS sequence"/>
</dbReference>
<sequence length="67" mass="7455">MGRVGQHNFGQLIDTLRPSRFHSRESARIPDGISQAKTKFGGILWLTLSHTKFTNGSTPLTMSDILQ</sequence>
<dbReference type="EMBL" id="JAMKOV010000002">
    <property type="protein sequence ID" value="KAI8042981.1"/>
    <property type="molecule type" value="Genomic_DNA"/>
</dbReference>
<protein>
    <submittedName>
        <fullName evidence="1">Uncharacterized protein</fullName>
    </submittedName>
</protein>
<dbReference type="AlphaFoldDB" id="A0A9Q0BSX3"/>
<evidence type="ECO:0000313" key="1">
    <source>
        <dbReference type="EMBL" id="KAI8042981.1"/>
    </source>
</evidence>
<accession>A0A9Q0BSX3</accession>
<feature type="non-terminal residue" evidence="1">
    <location>
        <position position="67"/>
    </location>
</feature>